<keyword evidence="1" id="KW-0732">Signal</keyword>
<accession>A0A6U0M843</accession>
<evidence type="ECO:0000313" key="3">
    <source>
        <dbReference type="EMBL" id="CAD8229692.1"/>
    </source>
</evidence>
<evidence type="ECO:0000313" key="4">
    <source>
        <dbReference type="EMBL" id="CAD8229694.1"/>
    </source>
</evidence>
<sequence length="90" mass="9586">MSGAPSRAQALSLFRSLLRAARAFPDYNVGAYAARRAAAGFREHRASAGSTAAEAYELGAAELQVARRQGVVYALYGGLYRHGLEVAAKR</sequence>
<proteinExistence type="predicted"/>
<dbReference type="EMBL" id="HBDZ01001395">
    <property type="protein sequence ID" value="CAD8229694.1"/>
    <property type="molecule type" value="Transcribed_RNA"/>
</dbReference>
<dbReference type="PANTHER" id="PTHR47158:SF1">
    <property type="entry name" value="OS08G0239000 PROTEIN"/>
    <property type="match status" value="1"/>
</dbReference>
<reference evidence="3" key="1">
    <citation type="submission" date="2021-01" db="EMBL/GenBank/DDBJ databases">
        <authorList>
            <person name="Corre E."/>
            <person name="Pelletier E."/>
            <person name="Niang G."/>
            <person name="Scheremetjew M."/>
            <person name="Finn R."/>
            <person name="Kale V."/>
            <person name="Holt S."/>
            <person name="Cochrane G."/>
            <person name="Meng A."/>
            <person name="Brown T."/>
            <person name="Cohen L."/>
        </authorList>
    </citation>
    <scope>NUCLEOTIDE SEQUENCE</scope>
    <source>
        <strain evidence="3">CCMP1413</strain>
    </source>
</reference>
<organism evidence="3">
    <name type="scientific">Prasinoderma coloniale</name>
    <dbReference type="NCBI Taxonomy" id="156133"/>
    <lineage>
        <taxon>Eukaryota</taxon>
        <taxon>Viridiplantae</taxon>
        <taxon>Prasinodermophyta</taxon>
        <taxon>Prasinodermophyceae</taxon>
        <taxon>Prasinodermales</taxon>
        <taxon>Prasinodermaceae</taxon>
        <taxon>Prasinoderma</taxon>
    </lineage>
</organism>
<feature type="signal peptide" evidence="1">
    <location>
        <begin position="1"/>
        <end position="23"/>
    </location>
</feature>
<dbReference type="PANTHER" id="PTHR47158">
    <property type="entry name" value="OS08G0239000 PROTEIN"/>
    <property type="match status" value="1"/>
</dbReference>
<gene>
    <name evidence="3" type="ORF">PCOL08062_LOCUS1112</name>
    <name evidence="4" type="ORF">PCOL08062_LOCUS1113</name>
</gene>
<dbReference type="AlphaFoldDB" id="A0A6U0M843"/>
<dbReference type="Pfam" id="PF05347">
    <property type="entry name" value="Complex1_LYR"/>
    <property type="match status" value="1"/>
</dbReference>
<feature type="domain" description="Complex 1 LYR protein" evidence="2">
    <location>
        <begin position="9"/>
        <end position="63"/>
    </location>
</feature>
<feature type="chain" id="PRO_5035585197" description="Complex 1 LYR protein domain-containing protein" evidence="1">
    <location>
        <begin position="24"/>
        <end position="90"/>
    </location>
</feature>
<name>A0A6U0M843_9VIRI</name>
<evidence type="ECO:0000256" key="1">
    <source>
        <dbReference type="SAM" id="SignalP"/>
    </source>
</evidence>
<dbReference type="InterPro" id="IPR008011">
    <property type="entry name" value="Complex1_LYR_dom"/>
</dbReference>
<evidence type="ECO:0000259" key="2">
    <source>
        <dbReference type="Pfam" id="PF05347"/>
    </source>
</evidence>
<protein>
    <recommendedName>
        <fullName evidence="2">Complex 1 LYR protein domain-containing protein</fullName>
    </recommendedName>
</protein>
<dbReference type="EMBL" id="HBDZ01001394">
    <property type="protein sequence ID" value="CAD8229692.1"/>
    <property type="molecule type" value="Transcribed_RNA"/>
</dbReference>